<name>A0ABR3JR72_9AGAR</name>
<comment type="caution">
    <text evidence="1">The sequence shown here is derived from an EMBL/GenBank/DDBJ whole genome shotgun (WGS) entry which is preliminary data.</text>
</comment>
<sequence>MSTINPAGVRRVQISCPAVCVSFLMKINGINNEEVEAIVRVNVSRPQDILGILNGLLCSHTNALQDLTVSLERPVFLHLGPSLLRLVVNTPGIWIFLQRFYLKGLKISRRDLVKALASFKHLGHCSLDDVTYPKTGLQSAVEPLANTLSSLAINGQLQSRLIEDPQTLVNDFGHVLVSQDPPLPIQHLELRSCDESILPFLRVNHQDLNALTVDLNDQSSAGNANLQGTDAGHALRLSPLKTIRVLNLNVACFNEVINFFSAMHIQHDQGHMHTREIQVDVKPSMLQAVHKSLWLKLDAELNRFANASIIIGVEMGGIHELVQVQDLLLYCYRTREVDLILKQ</sequence>
<dbReference type="Proteomes" id="UP001556367">
    <property type="component" value="Unassembled WGS sequence"/>
</dbReference>
<organism evidence="1 2">
    <name type="scientific">Hohenbuehelia grisea</name>
    <dbReference type="NCBI Taxonomy" id="104357"/>
    <lineage>
        <taxon>Eukaryota</taxon>
        <taxon>Fungi</taxon>
        <taxon>Dikarya</taxon>
        <taxon>Basidiomycota</taxon>
        <taxon>Agaricomycotina</taxon>
        <taxon>Agaricomycetes</taxon>
        <taxon>Agaricomycetidae</taxon>
        <taxon>Agaricales</taxon>
        <taxon>Pleurotineae</taxon>
        <taxon>Pleurotaceae</taxon>
        <taxon>Hohenbuehelia</taxon>
    </lineage>
</organism>
<dbReference type="EMBL" id="JASNQZ010000004">
    <property type="protein sequence ID" value="KAL0957857.1"/>
    <property type="molecule type" value="Genomic_DNA"/>
</dbReference>
<protein>
    <submittedName>
        <fullName evidence="1">Uncharacterized protein</fullName>
    </submittedName>
</protein>
<keyword evidence="2" id="KW-1185">Reference proteome</keyword>
<gene>
    <name evidence="1" type="ORF">HGRIS_000041</name>
</gene>
<evidence type="ECO:0000313" key="2">
    <source>
        <dbReference type="Proteomes" id="UP001556367"/>
    </source>
</evidence>
<evidence type="ECO:0000313" key="1">
    <source>
        <dbReference type="EMBL" id="KAL0957857.1"/>
    </source>
</evidence>
<accession>A0ABR3JR72</accession>
<reference evidence="2" key="1">
    <citation type="submission" date="2024-06" db="EMBL/GenBank/DDBJ databases">
        <title>Multi-omics analyses provide insights into the biosynthesis of the anticancer antibiotic pleurotin in Hohenbuehelia grisea.</title>
        <authorList>
            <person name="Weaver J.A."/>
            <person name="Alberti F."/>
        </authorList>
    </citation>
    <scope>NUCLEOTIDE SEQUENCE [LARGE SCALE GENOMIC DNA]</scope>
    <source>
        <strain evidence="2">T-177</strain>
    </source>
</reference>
<proteinExistence type="predicted"/>